<feature type="binding site" evidence="10">
    <location>
        <position position="121"/>
    </location>
    <ligand>
        <name>NAD(+)</name>
        <dbReference type="ChEBI" id="CHEBI:57540"/>
    </ligand>
</feature>
<dbReference type="STRING" id="1117379.BABA_06626"/>
<feature type="binding site" evidence="9">
    <location>
        <position position="257"/>
    </location>
    <ligand>
        <name>substrate</name>
    </ligand>
</feature>
<reference evidence="12 13" key="1">
    <citation type="journal article" date="2012" name="Front. Microbiol.">
        <title>Redundancy and modularity in membrane-associated dissimilatory nitrate reduction in Bacillus.</title>
        <authorList>
            <person name="Heylen K."/>
            <person name="Keltjens J."/>
        </authorList>
    </citation>
    <scope>NUCLEOTIDE SEQUENCE [LARGE SCALE GENOMIC DNA]</scope>
    <source>
        <strain evidence="13">LMG 21833T</strain>
    </source>
</reference>
<name>K6CGD3_9BACI</name>
<feature type="binding site" evidence="9">
    <location>
        <position position="204"/>
    </location>
    <ligand>
        <name>substrate</name>
    </ligand>
</feature>
<dbReference type="Gene3D" id="1.20.5.100">
    <property type="entry name" value="Cytochrome c1, transmembrane anchor, C-terminal"/>
    <property type="match status" value="1"/>
</dbReference>
<dbReference type="SUPFAM" id="SSF51735">
    <property type="entry name" value="NAD(P)-binding Rossmann-fold domains"/>
    <property type="match status" value="1"/>
</dbReference>
<evidence type="ECO:0000313" key="13">
    <source>
        <dbReference type="Proteomes" id="UP000006316"/>
    </source>
</evidence>
<evidence type="ECO:0000256" key="10">
    <source>
        <dbReference type="PIRSR" id="PIRSR500134-3"/>
    </source>
</evidence>
<dbReference type="SMART" id="SM00984">
    <property type="entry name" value="UDPG_MGDP_dh_C"/>
    <property type="match status" value="1"/>
</dbReference>
<keyword evidence="4 7" id="KW-0560">Oxidoreductase</keyword>
<dbReference type="InterPro" id="IPR017476">
    <property type="entry name" value="UDP-Glc/GDP-Man"/>
</dbReference>
<evidence type="ECO:0000259" key="11">
    <source>
        <dbReference type="SMART" id="SM00984"/>
    </source>
</evidence>
<evidence type="ECO:0000256" key="7">
    <source>
        <dbReference type="PIRNR" id="PIRNR000124"/>
    </source>
</evidence>
<dbReference type="Pfam" id="PF03721">
    <property type="entry name" value="UDPG_MGDP_dh_N"/>
    <property type="match status" value="1"/>
</dbReference>
<dbReference type="GO" id="GO:0006065">
    <property type="term" value="P:UDP-glucuronate biosynthetic process"/>
    <property type="evidence" value="ECO:0007669"/>
    <property type="project" value="UniProtKB-UniPathway"/>
</dbReference>
<dbReference type="RefSeq" id="WP_007084350.1">
    <property type="nucleotide sequence ID" value="NZ_AJLS01000042.1"/>
</dbReference>
<dbReference type="InterPro" id="IPR036220">
    <property type="entry name" value="UDP-Glc/GDP-Man_DH_C_sf"/>
</dbReference>
<dbReference type="EMBL" id="AJLS01000042">
    <property type="protein sequence ID" value="EKN70200.1"/>
    <property type="molecule type" value="Genomic_DNA"/>
</dbReference>
<proteinExistence type="inferred from homology"/>
<comment type="similarity">
    <text evidence="2 7">Belongs to the UDP-glucose/GDP-mannose dehydrogenase family.</text>
</comment>
<dbReference type="EC" id="1.1.1.22" evidence="3 7"/>
<dbReference type="eggNOG" id="COG1004">
    <property type="taxonomic scope" value="Bacteria"/>
</dbReference>
<evidence type="ECO:0000256" key="8">
    <source>
        <dbReference type="PIRSR" id="PIRSR500134-1"/>
    </source>
</evidence>
<dbReference type="PANTHER" id="PTHR43750:SF3">
    <property type="entry name" value="UDP-GLUCOSE 6-DEHYDROGENASE TUAD"/>
    <property type="match status" value="1"/>
</dbReference>
<feature type="binding site" evidence="10">
    <location>
        <position position="86"/>
    </location>
    <ligand>
        <name>NAD(+)</name>
        <dbReference type="ChEBI" id="CHEBI:57540"/>
    </ligand>
</feature>
<dbReference type="GO" id="GO:0003979">
    <property type="term" value="F:UDP-glucose 6-dehydrogenase activity"/>
    <property type="evidence" value="ECO:0007669"/>
    <property type="project" value="UniProtKB-EC"/>
</dbReference>
<comment type="caution">
    <text evidence="12">The sequence shown here is derived from an EMBL/GenBank/DDBJ whole genome shotgun (WGS) entry which is preliminary data.</text>
</comment>
<evidence type="ECO:0000256" key="3">
    <source>
        <dbReference type="ARBA" id="ARBA00012954"/>
    </source>
</evidence>
<organism evidence="12 13">
    <name type="scientific">Neobacillus bataviensis LMG 21833</name>
    <dbReference type="NCBI Taxonomy" id="1117379"/>
    <lineage>
        <taxon>Bacteria</taxon>
        <taxon>Bacillati</taxon>
        <taxon>Bacillota</taxon>
        <taxon>Bacilli</taxon>
        <taxon>Bacillales</taxon>
        <taxon>Bacillaceae</taxon>
        <taxon>Neobacillus</taxon>
    </lineage>
</organism>
<dbReference type="InterPro" id="IPR014027">
    <property type="entry name" value="UDP-Glc/GDP-Man_DH_C"/>
</dbReference>
<feature type="binding site" evidence="10">
    <location>
        <position position="30"/>
    </location>
    <ligand>
        <name>NAD(+)</name>
        <dbReference type="ChEBI" id="CHEBI:57540"/>
    </ligand>
</feature>
<dbReference type="AlphaFoldDB" id="K6CGD3"/>
<evidence type="ECO:0000256" key="2">
    <source>
        <dbReference type="ARBA" id="ARBA00006601"/>
    </source>
</evidence>
<evidence type="ECO:0000256" key="1">
    <source>
        <dbReference type="ARBA" id="ARBA00004701"/>
    </source>
</evidence>
<feature type="binding site" evidence="10">
    <location>
        <position position="155"/>
    </location>
    <ligand>
        <name>NAD(+)</name>
        <dbReference type="ChEBI" id="CHEBI:57540"/>
    </ligand>
</feature>
<dbReference type="Pfam" id="PF03720">
    <property type="entry name" value="UDPG_MGDP_dh_C"/>
    <property type="match status" value="1"/>
</dbReference>
<evidence type="ECO:0000256" key="9">
    <source>
        <dbReference type="PIRSR" id="PIRSR500134-2"/>
    </source>
</evidence>
<feature type="domain" description="UDP-glucose/GDP-mannose dehydrogenase C-terminal" evidence="11">
    <location>
        <begin position="314"/>
        <end position="410"/>
    </location>
</feature>
<dbReference type="NCBIfam" id="TIGR03026">
    <property type="entry name" value="NDP-sugDHase"/>
    <property type="match status" value="1"/>
</dbReference>
<feature type="binding site" evidence="9">
    <location>
        <begin position="152"/>
        <end position="155"/>
    </location>
    <ligand>
        <name>substrate</name>
    </ligand>
</feature>
<dbReference type="GO" id="GO:0051287">
    <property type="term" value="F:NAD binding"/>
    <property type="evidence" value="ECO:0007669"/>
    <property type="project" value="InterPro"/>
</dbReference>
<feature type="binding site" evidence="10">
    <location>
        <position position="328"/>
    </location>
    <ligand>
        <name>NAD(+)</name>
        <dbReference type="ChEBI" id="CHEBI:57540"/>
    </ligand>
</feature>
<evidence type="ECO:0000256" key="5">
    <source>
        <dbReference type="ARBA" id="ARBA00023027"/>
    </source>
</evidence>
<feature type="binding site" evidence="10">
    <location>
        <position position="35"/>
    </location>
    <ligand>
        <name>NAD(+)</name>
        <dbReference type="ChEBI" id="CHEBI:57540"/>
    </ligand>
</feature>
<evidence type="ECO:0000313" key="12">
    <source>
        <dbReference type="EMBL" id="EKN70200.1"/>
    </source>
</evidence>
<dbReference type="SUPFAM" id="SSF48179">
    <property type="entry name" value="6-phosphogluconate dehydrogenase C-terminal domain-like"/>
    <property type="match status" value="1"/>
</dbReference>
<dbReference type="PIRSF" id="PIRSF500134">
    <property type="entry name" value="UDPglc_DH_bac"/>
    <property type="match status" value="1"/>
</dbReference>
<dbReference type="PANTHER" id="PTHR43750">
    <property type="entry name" value="UDP-GLUCOSE 6-DEHYDROGENASE TUAD"/>
    <property type="match status" value="1"/>
</dbReference>
<dbReference type="PIRSF" id="PIRSF000124">
    <property type="entry name" value="UDPglc_GDPman_dh"/>
    <property type="match status" value="1"/>
</dbReference>
<dbReference type="Gene3D" id="3.40.50.720">
    <property type="entry name" value="NAD(P)-binding Rossmann-like Domain"/>
    <property type="match status" value="2"/>
</dbReference>
<feature type="binding site" evidence="9">
    <location>
        <begin position="249"/>
        <end position="253"/>
    </location>
    <ligand>
        <name>substrate</name>
    </ligand>
</feature>
<dbReference type="InterPro" id="IPR028357">
    <property type="entry name" value="UDPglc_DH_bac"/>
</dbReference>
<gene>
    <name evidence="12" type="ORF">BABA_06626</name>
</gene>
<dbReference type="Proteomes" id="UP000006316">
    <property type="component" value="Unassembled WGS sequence"/>
</dbReference>
<dbReference type="PATRIC" id="fig|1117379.3.peg.1389"/>
<evidence type="ECO:0000256" key="4">
    <source>
        <dbReference type="ARBA" id="ARBA00023002"/>
    </source>
</evidence>
<sequence>MNILIVGTGYVGTTTGLVFCEKGHQVTGLDLDEKKIKALKTGKLHFYEPFLDGLLNKHVTNETIKFTKKAKKAIKENDVIFICVGTPKRSDGSADLTYVKNVAESIGKYMTQYKVIVTKSTVPVGTADLVTKWIQESQAEAIPFDVVSNPEFLREGSALQDAFNPDRIVIGTTSEPARKIMRELYQDFSCPILETNPKASEMIKYAANSFLAMKISFINELARVCDVLGININDVSTGMGLDNRIGPQFLKAGMGYGGSCFPKDVNALIQIAKENETTLTILEKVVEVNETQPLIFVEKMKQALGGDLKNKTIALLGLSFKANTDDTRESPSLFLIERLLAEEAKVRVHDPIVKITGPTEQFQTIEETISRADALVICTDWDEYKNIDWASIKPLIGQPYLFDGRNILDKDLMESLGFHYVGVANH</sequence>
<feature type="active site" description="Nucleophile" evidence="8">
    <location>
        <position position="260"/>
    </location>
</feature>
<protein>
    <recommendedName>
        <fullName evidence="3 7">UDP-glucose 6-dehydrogenase</fullName>
        <ecNumber evidence="3 7">1.1.1.22</ecNumber>
    </recommendedName>
</protein>
<keyword evidence="5 7" id="KW-0520">NAD</keyword>
<comment type="catalytic activity">
    <reaction evidence="6 7">
        <text>UDP-alpha-D-glucose + 2 NAD(+) + H2O = UDP-alpha-D-glucuronate + 2 NADH + 3 H(+)</text>
        <dbReference type="Rhea" id="RHEA:23596"/>
        <dbReference type="ChEBI" id="CHEBI:15377"/>
        <dbReference type="ChEBI" id="CHEBI:15378"/>
        <dbReference type="ChEBI" id="CHEBI:57540"/>
        <dbReference type="ChEBI" id="CHEBI:57945"/>
        <dbReference type="ChEBI" id="CHEBI:58052"/>
        <dbReference type="ChEBI" id="CHEBI:58885"/>
        <dbReference type="EC" id="1.1.1.22"/>
    </reaction>
</comment>
<evidence type="ECO:0000256" key="6">
    <source>
        <dbReference type="ARBA" id="ARBA00047473"/>
    </source>
</evidence>
<feature type="binding site" evidence="10">
    <location>
        <position position="263"/>
    </location>
    <ligand>
        <name>NAD(+)</name>
        <dbReference type="ChEBI" id="CHEBI:57540"/>
    </ligand>
</feature>
<dbReference type="SUPFAM" id="SSF52413">
    <property type="entry name" value="UDP-glucose/GDP-mannose dehydrogenase C-terminal domain"/>
    <property type="match status" value="1"/>
</dbReference>
<comment type="pathway">
    <text evidence="1">Nucleotide-sugar biosynthesis; UDP-alpha-D-glucuronate biosynthesis; UDP-alpha-D-glucuronate from UDP-alpha-D-glucose: step 1/1.</text>
</comment>
<dbReference type="InterPro" id="IPR001732">
    <property type="entry name" value="UDP-Glc/GDP-Man_DH_N"/>
</dbReference>
<accession>K6CGD3</accession>
<dbReference type="InterPro" id="IPR008927">
    <property type="entry name" value="6-PGluconate_DH-like_C_sf"/>
</dbReference>
<dbReference type="InterPro" id="IPR014026">
    <property type="entry name" value="UDP-Glc/GDP-Man_DH_dimer"/>
</dbReference>
<dbReference type="UniPathway" id="UPA00038">
    <property type="reaction ID" value="UER00491"/>
</dbReference>
<dbReference type="InterPro" id="IPR036291">
    <property type="entry name" value="NAD(P)-bd_dom_sf"/>
</dbReference>
<dbReference type="Pfam" id="PF00984">
    <property type="entry name" value="UDPG_MGDP_dh"/>
    <property type="match status" value="1"/>
</dbReference>
<feature type="binding site" evidence="9">
    <location>
        <position position="321"/>
    </location>
    <ligand>
        <name>substrate</name>
    </ligand>
</feature>
<dbReference type="GO" id="GO:0000271">
    <property type="term" value="P:polysaccharide biosynthetic process"/>
    <property type="evidence" value="ECO:0007669"/>
    <property type="project" value="InterPro"/>
</dbReference>
<keyword evidence="13" id="KW-1185">Reference proteome</keyword>
<dbReference type="OrthoDB" id="9803238at2"/>